<evidence type="ECO:0000256" key="3">
    <source>
        <dbReference type="ARBA" id="ARBA00022448"/>
    </source>
</evidence>
<evidence type="ECO:0000313" key="17">
    <source>
        <dbReference type="Proteomes" id="UP000821853"/>
    </source>
</evidence>
<evidence type="ECO:0000256" key="5">
    <source>
        <dbReference type="ARBA" id="ARBA00022847"/>
    </source>
</evidence>
<gene>
    <name evidence="16" type="ORF">HPB48_010644</name>
</gene>
<feature type="region of interest" description="Disordered" evidence="14">
    <location>
        <begin position="258"/>
        <end position="393"/>
    </location>
</feature>
<evidence type="ECO:0000256" key="9">
    <source>
        <dbReference type="ARBA" id="ARBA00023065"/>
    </source>
</evidence>
<feature type="transmembrane region" description="Helical" evidence="15">
    <location>
        <begin position="175"/>
        <end position="197"/>
    </location>
</feature>
<dbReference type="GO" id="GO:0005886">
    <property type="term" value="C:plasma membrane"/>
    <property type="evidence" value="ECO:0007669"/>
    <property type="project" value="TreeGrafter"/>
</dbReference>
<feature type="compositionally biased region" description="Polar residues" evidence="14">
    <location>
        <begin position="366"/>
        <end position="379"/>
    </location>
</feature>
<evidence type="ECO:0000256" key="2">
    <source>
        <dbReference type="ARBA" id="ARBA00006434"/>
    </source>
</evidence>
<dbReference type="Proteomes" id="UP000821853">
    <property type="component" value="Chromosome 2"/>
</dbReference>
<keyword evidence="11" id="KW-0325">Glycoprotein</keyword>
<evidence type="ECO:0000256" key="14">
    <source>
        <dbReference type="SAM" id="MobiDB-lite"/>
    </source>
</evidence>
<dbReference type="InterPro" id="IPR052244">
    <property type="entry name" value="Choline_transporter"/>
</dbReference>
<feature type="transmembrane region" description="Helical" evidence="15">
    <location>
        <begin position="115"/>
        <end position="135"/>
    </location>
</feature>
<evidence type="ECO:0000256" key="12">
    <source>
        <dbReference type="ARBA" id="ARBA00023201"/>
    </source>
</evidence>
<feature type="compositionally biased region" description="Polar residues" evidence="14">
    <location>
        <begin position="455"/>
        <end position="471"/>
    </location>
</feature>
<keyword evidence="12" id="KW-0739">Sodium transport</keyword>
<reference evidence="16 17" key="1">
    <citation type="journal article" date="2020" name="Cell">
        <title>Large-Scale Comparative Analyses of Tick Genomes Elucidate Their Genetic Diversity and Vector Capacities.</title>
        <authorList>
            <consortium name="Tick Genome and Microbiome Consortium (TIGMIC)"/>
            <person name="Jia N."/>
            <person name="Wang J."/>
            <person name="Shi W."/>
            <person name="Du L."/>
            <person name="Sun Y."/>
            <person name="Zhan W."/>
            <person name="Jiang J.F."/>
            <person name="Wang Q."/>
            <person name="Zhang B."/>
            <person name="Ji P."/>
            <person name="Bell-Sakyi L."/>
            <person name="Cui X.M."/>
            <person name="Yuan T.T."/>
            <person name="Jiang B.G."/>
            <person name="Yang W.F."/>
            <person name="Lam T.T."/>
            <person name="Chang Q.C."/>
            <person name="Ding S.J."/>
            <person name="Wang X.J."/>
            <person name="Zhu J.G."/>
            <person name="Ruan X.D."/>
            <person name="Zhao L."/>
            <person name="Wei J.T."/>
            <person name="Ye R.Z."/>
            <person name="Que T.C."/>
            <person name="Du C.H."/>
            <person name="Zhou Y.H."/>
            <person name="Cheng J.X."/>
            <person name="Dai P.F."/>
            <person name="Guo W.B."/>
            <person name="Han X.H."/>
            <person name="Huang E.J."/>
            <person name="Li L.F."/>
            <person name="Wei W."/>
            <person name="Gao Y.C."/>
            <person name="Liu J.Z."/>
            <person name="Shao H.Z."/>
            <person name="Wang X."/>
            <person name="Wang C.C."/>
            <person name="Yang T.C."/>
            <person name="Huo Q.B."/>
            <person name="Li W."/>
            <person name="Chen H.Y."/>
            <person name="Chen S.E."/>
            <person name="Zhou L.G."/>
            <person name="Ni X.B."/>
            <person name="Tian J.H."/>
            <person name="Sheng Y."/>
            <person name="Liu T."/>
            <person name="Pan Y.S."/>
            <person name="Xia L.Y."/>
            <person name="Li J."/>
            <person name="Zhao F."/>
            <person name="Cao W.C."/>
        </authorList>
    </citation>
    <scope>NUCLEOTIDE SEQUENCE [LARGE SCALE GENOMIC DNA]</scope>
    <source>
        <strain evidence="16">HaeL-2018</strain>
    </source>
</reference>
<dbReference type="GO" id="GO:0008292">
    <property type="term" value="P:acetylcholine biosynthetic process"/>
    <property type="evidence" value="ECO:0007669"/>
    <property type="project" value="TreeGrafter"/>
</dbReference>
<dbReference type="PANTHER" id="PTHR45897:SF4">
    <property type="entry name" value="HIGH-AFFINITY CHOLINE TRANSPORTER 1"/>
    <property type="match status" value="1"/>
</dbReference>
<feature type="compositionally biased region" description="Basic and acidic residues" evidence="14">
    <location>
        <begin position="348"/>
        <end position="360"/>
    </location>
</feature>
<keyword evidence="10 15" id="KW-0472">Membrane</keyword>
<proteinExistence type="inferred from homology"/>
<dbReference type="AlphaFoldDB" id="A0A9J6FZM5"/>
<keyword evidence="17" id="KW-1185">Reference proteome</keyword>
<protein>
    <submittedName>
        <fullName evidence="16">Uncharacterized protein</fullName>
    </submittedName>
</protein>
<comment type="caution">
    <text evidence="16">The sequence shown here is derived from an EMBL/GenBank/DDBJ whole genome shotgun (WGS) entry which is preliminary data.</text>
</comment>
<keyword evidence="5" id="KW-0769">Symport</keyword>
<dbReference type="VEuPathDB" id="VectorBase:HLOH_042722"/>
<feature type="transmembrane region" description="Helical" evidence="15">
    <location>
        <begin position="141"/>
        <end position="163"/>
    </location>
</feature>
<dbReference type="Pfam" id="PF00474">
    <property type="entry name" value="SSF"/>
    <property type="match status" value="1"/>
</dbReference>
<dbReference type="OrthoDB" id="546820at2759"/>
<keyword evidence="9" id="KW-0406">Ion transport</keyword>
<feature type="compositionally biased region" description="Basic and acidic residues" evidence="14">
    <location>
        <begin position="258"/>
        <end position="340"/>
    </location>
</feature>
<keyword evidence="4 15" id="KW-0812">Transmembrane</keyword>
<evidence type="ECO:0000256" key="11">
    <source>
        <dbReference type="ARBA" id="ARBA00023180"/>
    </source>
</evidence>
<name>A0A9J6FZM5_HAELO</name>
<evidence type="ECO:0000256" key="6">
    <source>
        <dbReference type="ARBA" id="ARBA00022979"/>
    </source>
</evidence>
<feature type="region of interest" description="Disordered" evidence="14">
    <location>
        <begin position="405"/>
        <end position="596"/>
    </location>
</feature>
<evidence type="ECO:0000256" key="1">
    <source>
        <dbReference type="ARBA" id="ARBA00004141"/>
    </source>
</evidence>
<keyword evidence="7 15" id="KW-1133">Transmembrane helix</keyword>
<comment type="similarity">
    <text evidence="2 13">Belongs to the sodium:solute symporter (SSF) (TC 2.A.21) family.</text>
</comment>
<evidence type="ECO:0000256" key="8">
    <source>
        <dbReference type="ARBA" id="ARBA00023053"/>
    </source>
</evidence>
<dbReference type="PANTHER" id="PTHR45897">
    <property type="entry name" value="HIGH-AFFINITY CHOLINE TRANSPORTER 1"/>
    <property type="match status" value="1"/>
</dbReference>
<organism evidence="16 17">
    <name type="scientific">Haemaphysalis longicornis</name>
    <name type="common">Bush tick</name>
    <dbReference type="NCBI Taxonomy" id="44386"/>
    <lineage>
        <taxon>Eukaryota</taxon>
        <taxon>Metazoa</taxon>
        <taxon>Ecdysozoa</taxon>
        <taxon>Arthropoda</taxon>
        <taxon>Chelicerata</taxon>
        <taxon>Arachnida</taxon>
        <taxon>Acari</taxon>
        <taxon>Parasitiformes</taxon>
        <taxon>Ixodida</taxon>
        <taxon>Ixodoidea</taxon>
        <taxon>Ixodidae</taxon>
        <taxon>Haemaphysalinae</taxon>
        <taxon>Haemaphysalis</taxon>
    </lineage>
</organism>
<dbReference type="GO" id="GO:0005307">
    <property type="term" value="F:choline:sodium symporter activity"/>
    <property type="evidence" value="ECO:0007669"/>
    <property type="project" value="TreeGrafter"/>
</dbReference>
<evidence type="ECO:0000313" key="16">
    <source>
        <dbReference type="EMBL" id="KAH9368175.1"/>
    </source>
</evidence>
<dbReference type="PROSITE" id="PS50283">
    <property type="entry name" value="NA_SOLUT_SYMP_3"/>
    <property type="match status" value="1"/>
</dbReference>
<keyword evidence="6" id="KW-0530">Neurotransmitter biosynthesis</keyword>
<sequence>MAERGGARPLSEGAIGCICVAFPSAIVGAFGKVTNFTAAGYPGPYDLLPADRKDVLPIAVRYVTPTIVQIVGSLTIAASVMSTVDSSTLSASTLVARNVYHSLIRPKARDAEVALVLRSTVWLVGGAAVTLALAVRSGAHLWAFATDLAYVLLFPQLVCLLFFPDRSNARGAASAFFVGLVLRVLCGDPGLGVPALVKLPLYDSELGQQFPYRTLCMVTSLGSLIVISRLTARAPRQDINTQTSPSLAILDNLESTKPRLDNLENNEPRLDNLENTKPRLDNLENTKPRLDKFENNEPRLDKLENAKPRLDNLENTKPRLDNLENTKPRLENLENTKPRLDNLQNTKPRLDNLENSEPRPGDGGLPSNSKARTVASSRMSPERQPATKARVPREEFFTAQCGAASPAVVKKSELPSPTASTPFKKTPASVARRSRNPTRANGINSVSRPSDKAAKSSTPPTATSKAPSSFVSGAPSRMEVAGDPHKHSDVLDAKGKHSDVLDAKGEHKKERPVSDSPAKVRKTEDAGSRGGKRSRQSTAASTPNDCVTGTASAASAALAASATSQPKASKQARRTEKTKAPSEKSEVGGGIGRDRS</sequence>
<evidence type="ECO:0000256" key="13">
    <source>
        <dbReference type="RuleBase" id="RU362091"/>
    </source>
</evidence>
<feature type="compositionally biased region" description="Basic and acidic residues" evidence="14">
    <location>
        <begin position="480"/>
        <end position="513"/>
    </location>
</feature>
<dbReference type="InterPro" id="IPR038377">
    <property type="entry name" value="Na/Glc_symporter_sf"/>
</dbReference>
<feature type="compositionally biased region" description="Polar residues" evidence="14">
    <location>
        <begin position="437"/>
        <end position="448"/>
    </location>
</feature>
<feature type="compositionally biased region" description="Polar residues" evidence="14">
    <location>
        <begin position="536"/>
        <end position="549"/>
    </location>
</feature>
<evidence type="ECO:0000256" key="4">
    <source>
        <dbReference type="ARBA" id="ARBA00022692"/>
    </source>
</evidence>
<evidence type="ECO:0000256" key="15">
    <source>
        <dbReference type="SAM" id="Phobius"/>
    </source>
</evidence>
<comment type="subcellular location">
    <subcellularLocation>
        <location evidence="1">Membrane</location>
        <topology evidence="1">Multi-pass membrane protein</topology>
    </subcellularLocation>
</comment>
<dbReference type="EMBL" id="JABSTR010000004">
    <property type="protein sequence ID" value="KAH9368175.1"/>
    <property type="molecule type" value="Genomic_DNA"/>
</dbReference>
<accession>A0A9J6FZM5</accession>
<dbReference type="Gene3D" id="1.20.1730.10">
    <property type="entry name" value="Sodium/glucose cotransporter"/>
    <property type="match status" value="1"/>
</dbReference>
<feature type="compositionally biased region" description="Low complexity" evidence="14">
    <location>
        <begin position="550"/>
        <end position="564"/>
    </location>
</feature>
<keyword evidence="8" id="KW-0915">Sodium</keyword>
<evidence type="ECO:0000256" key="10">
    <source>
        <dbReference type="ARBA" id="ARBA00023136"/>
    </source>
</evidence>
<evidence type="ECO:0000256" key="7">
    <source>
        <dbReference type="ARBA" id="ARBA00022989"/>
    </source>
</evidence>
<keyword evidence="3" id="KW-0813">Transport</keyword>
<feature type="compositionally biased region" description="Basic and acidic residues" evidence="14">
    <location>
        <begin position="573"/>
        <end position="596"/>
    </location>
</feature>
<dbReference type="InterPro" id="IPR001734">
    <property type="entry name" value="Na/solute_symporter"/>
</dbReference>